<evidence type="ECO:0008006" key="3">
    <source>
        <dbReference type="Google" id="ProtNLM"/>
    </source>
</evidence>
<dbReference type="Gene3D" id="3.40.50.1580">
    <property type="entry name" value="Nucleoside phosphorylase domain"/>
    <property type="match status" value="1"/>
</dbReference>
<accession>A0A9Q8ZH90</accession>
<dbReference type="EMBL" id="CP089281">
    <property type="protein sequence ID" value="USP82664.1"/>
    <property type="molecule type" value="Genomic_DNA"/>
</dbReference>
<dbReference type="Proteomes" id="UP001056012">
    <property type="component" value="Chromosome 8"/>
</dbReference>
<evidence type="ECO:0000313" key="1">
    <source>
        <dbReference type="EMBL" id="USP82664.1"/>
    </source>
</evidence>
<evidence type="ECO:0000313" key="2">
    <source>
        <dbReference type="Proteomes" id="UP001056012"/>
    </source>
</evidence>
<dbReference type="OrthoDB" id="1577640at2759"/>
<dbReference type="InterPro" id="IPR053137">
    <property type="entry name" value="NLR-like"/>
</dbReference>
<organism evidence="1 2">
    <name type="scientific">Curvularia clavata</name>
    <dbReference type="NCBI Taxonomy" id="95742"/>
    <lineage>
        <taxon>Eukaryota</taxon>
        <taxon>Fungi</taxon>
        <taxon>Dikarya</taxon>
        <taxon>Ascomycota</taxon>
        <taxon>Pezizomycotina</taxon>
        <taxon>Dothideomycetes</taxon>
        <taxon>Pleosporomycetidae</taxon>
        <taxon>Pleosporales</taxon>
        <taxon>Pleosporineae</taxon>
        <taxon>Pleosporaceae</taxon>
        <taxon>Curvularia</taxon>
    </lineage>
</organism>
<protein>
    <recommendedName>
        <fullName evidence="3">Nucleoside phosphorylase domain-containing protein</fullName>
    </recommendedName>
</protein>
<dbReference type="AlphaFoldDB" id="A0A9Q8ZH90"/>
<proteinExistence type="predicted"/>
<dbReference type="VEuPathDB" id="FungiDB:yc1106_09938"/>
<dbReference type="PANTHER" id="PTHR46082:SF11">
    <property type="entry name" value="AAA+ ATPASE DOMAIN-CONTAINING PROTEIN-RELATED"/>
    <property type="match status" value="1"/>
</dbReference>
<dbReference type="InterPro" id="IPR035994">
    <property type="entry name" value="Nucleoside_phosphorylase_sf"/>
</dbReference>
<dbReference type="PANTHER" id="PTHR46082">
    <property type="entry name" value="ATP/GTP-BINDING PROTEIN-RELATED"/>
    <property type="match status" value="1"/>
</dbReference>
<sequence>MSIERIAYGDFGVSSQNTKRPDLNSSAASTEDSLLFSQQRRSLDDYTVGWICAITAEYVAAQAFLDARHDTPEMTPRNDNNSYTLGKIGHHDVVIAALPIGEYGAASAARVATDMLRTFPNVRIGLMVGTAGGAPNSKHDIRLGDVVVSVPHGGKGGVFPYDFGKIIQGKDFKVSGHMDKPPITLRNAVMSLQTSYQLNGHQLDDAINEVLEQKPRLKREYKRPDPNTDSLYLSKVTHPGGDELRCTEVCGDNPLELVPRKPRTQDDDNPTIHYGRVASGNKLVKDAFFRDKMAKENGILCFEMEAAGLMNHFPCLVIRGISNYADTHKNDEWQGYASMTAAAYAKDLLYRIPANDLRAERSVSDIVSAVERNINKTRRDMIDSLLEQRQAESYLWVPAPDPSTSYNNAL</sequence>
<dbReference type="GO" id="GO:0009116">
    <property type="term" value="P:nucleoside metabolic process"/>
    <property type="evidence" value="ECO:0007669"/>
    <property type="project" value="InterPro"/>
</dbReference>
<reference evidence="1" key="1">
    <citation type="submission" date="2021-12" db="EMBL/GenBank/DDBJ databases">
        <title>Curvularia clavata genome.</title>
        <authorList>
            <person name="Cao Y."/>
        </authorList>
    </citation>
    <scope>NUCLEOTIDE SEQUENCE</scope>
    <source>
        <strain evidence="1">Yc1106</strain>
    </source>
</reference>
<keyword evidence="2" id="KW-1185">Reference proteome</keyword>
<dbReference type="SUPFAM" id="SSF53167">
    <property type="entry name" value="Purine and uridine phosphorylases"/>
    <property type="match status" value="1"/>
</dbReference>
<dbReference type="GO" id="GO:0003824">
    <property type="term" value="F:catalytic activity"/>
    <property type="evidence" value="ECO:0007669"/>
    <property type="project" value="InterPro"/>
</dbReference>
<gene>
    <name evidence="1" type="ORF">yc1106_09938</name>
</gene>
<name>A0A9Q8ZH90_CURCL</name>